<comment type="caution">
    <text evidence="3">The sequence shown here is derived from an EMBL/GenBank/DDBJ whole genome shotgun (WGS) entry which is preliminary data.</text>
</comment>
<keyword evidence="4" id="KW-1185">Reference proteome</keyword>
<protein>
    <submittedName>
        <fullName evidence="3">Putative repeat protein (TIGR03943 family)</fullName>
    </submittedName>
</protein>
<keyword evidence="2" id="KW-0472">Membrane</keyword>
<keyword evidence="2" id="KW-0812">Transmembrane</keyword>
<dbReference type="NCBIfam" id="TIGR03943">
    <property type="entry name" value="TIGR03943 family putative permease subunit"/>
    <property type="match status" value="1"/>
</dbReference>
<organism evidence="3 4">
    <name type="scientific">Nonomuraea polychroma</name>
    <dbReference type="NCBI Taxonomy" id="46176"/>
    <lineage>
        <taxon>Bacteria</taxon>
        <taxon>Bacillati</taxon>
        <taxon>Actinomycetota</taxon>
        <taxon>Actinomycetes</taxon>
        <taxon>Streptosporangiales</taxon>
        <taxon>Streptosporangiaceae</taxon>
        <taxon>Nonomuraea</taxon>
    </lineage>
</organism>
<dbReference type="InterPro" id="IPR015402">
    <property type="entry name" value="DUF1980"/>
</dbReference>
<name>A0A438M6H9_9ACTN</name>
<feature type="region of interest" description="Disordered" evidence="1">
    <location>
        <begin position="211"/>
        <end position="245"/>
    </location>
</feature>
<sequence>MSRTSQALLLLQLGAALLWISAFSADFTNYVKPGFQPLLITAGAVLTVLGAAVPALERRRRRQAAITPAALEEELHLARLLGREPVVPTPTAAHEEHHDPVRIAWLLAAPAAAIFLVAPPALGSYTVQQAEHAPAPPPPSVVDAALRPLKHGRVNDLTMSEFAGRAWSAPASLKGKRVRLTGFAVPSPGGWHLARLRIGCCAADAQTMKVTVKGRPPPRPTPGYASPAPGSPPRGRSYRRWLSLK</sequence>
<dbReference type="Proteomes" id="UP000284824">
    <property type="component" value="Unassembled WGS sequence"/>
</dbReference>
<dbReference type="EMBL" id="SAUN01000001">
    <property type="protein sequence ID" value="RVX41307.1"/>
    <property type="molecule type" value="Genomic_DNA"/>
</dbReference>
<feature type="transmembrane region" description="Helical" evidence="2">
    <location>
        <begin position="34"/>
        <end position="56"/>
    </location>
</feature>
<evidence type="ECO:0000256" key="1">
    <source>
        <dbReference type="SAM" id="MobiDB-lite"/>
    </source>
</evidence>
<gene>
    <name evidence="3" type="ORF">EDD27_3815</name>
</gene>
<dbReference type="RefSeq" id="WP_164903681.1">
    <property type="nucleotide sequence ID" value="NZ_SAUN01000001.1"/>
</dbReference>
<dbReference type="AlphaFoldDB" id="A0A438M6H9"/>
<reference evidence="3 4" key="1">
    <citation type="submission" date="2019-01" db="EMBL/GenBank/DDBJ databases">
        <title>Sequencing the genomes of 1000 actinobacteria strains.</title>
        <authorList>
            <person name="Klenk H.-P."/>
        </authorList>
    </citation>
    <scope>NUCLEOTIDE SEQUENCE [LARGE SCALE GENOMIC DNA]</scope>
    <source>
        <strain evidence="3 4">DSM 43925</strain>
    </source>
</reference>
<keyword evidence="2" id="KW-1133">Transmembrane helix</keyword>
<evidence type="ECO:0000313" key="4">
    <source>
        <dbReference type="Proteomes" id="UP000284824"/>
    </source>
</evidence>
<evidence type="ECO:0000256" key="2">
    <source>
        <dbReference type="SAM" id="Phobius"/>
    </source>
</evidence>
<proteinExistence type="predicted"/>
<evidence type="ECO:0000313" key="3">
    <source>
        <dbReference type="EMBL" id="RVX41307.1"/>
    </source>
</evidence>
<accession>A0A438M6H9</accession>